<dbReference type="PANTHER" id="PTHR10947:SF0">
    <property type="entry name" value="PHENYLALANINE--TRNA LIGASE BETA SUBUNIT"/>
    <property type="match status" value="1"/>
</dbReference>
<keyword evidence="12" id="KW-0460">Magnesium</keyword>
<protein>
    <recommendedName>
        <fullName evidence="5">phenylalanine--tRNA ligase</fullName>
        <ecNumber evidence="5">6.1.1.20</ecNumber>
    </recommendedName>
    <alternativeName>
        <fullName evidence="16">Phenylalanyl-tRNA synthetase beta subunit</fullName>
    </alternativeName>
</protein>
<comment type="cofactor">
    <cofactor evidence="1">
        <name>Mg(2+)</name>
        <dbReference type="ChEBI" id="CHEBI:18420"/>
    </cofactor>
</comment>
<evidence type="ECO:0000256" key="11">
    <source>
        <dbReference type="ARBA" id="ARBA00022840"/>
    </source>
</evidence>
<dbReference type="Pfam" id="PF03484">
    <property type="entry name" value="B5"/>
    <property type="match status" value="1"/>
</dbReference>
<organism evidence="20">
    <name type="scientific">hydrothermal vent metagenome</name>
    <dbReference type="NCBI Taxonomy" id="652676"/>
    <lineage>
        <taxon>unclassified sequences</taxon>
        <taxon>metagenomes</taxon>
        <taxon>ecological metagenomes</taxon>
    </lineage>
</organism>
<keyword evidence="13" id="KW-0694">RNA-binding</keyword>
<dbReference type="Gene3D" id="3.30.70.380">
    <property type="entry name" value="Ferrodoxin-fold anticodon-binding domain"/>
    <property type="match status" value="1"/>
</dbReference>
<dbReference type="InterPro" id="IPR045864">
    <property type="entry name" value="aa-tRNA-synth_II/BPL/LPL"/>
</dbReference>
<dbReference type="GO" id="GO:0005524">
    <property type="term" value="F:ATP binding"/>
    <property type="evidence" value="ECO:0007669"/>
    <property type="project" value="UniProtKB-KW"/>
</dbReference>
<dbReference type="GO" id="GO:0000049">
    <property type="term" value="F:tRNA binding"/>
    <property type="evidence" value="ECO:0007669"/>
    <property type="project" value="UniProtKB-KW"/>
</dbReference>
<name>A0A3B1DE34_9ZZZZ</name>
<feature type="domain" description="FDX-ACB" evidence="18">
    <location>
        <begin position="505"/>
        <end position="598"/>
    </location>
</feature>
<evidence type="ECO:0000256" key="14">
    <source>
        <dbReference type="ARBA" id="ARBA00022917"/>
    </source>
</evidence>
<sequence length="599" mass="66984">MENREETLCPRYSAMVIENVTPGPSPQWLVDRLTAMGLKPINNIVDVTNYVMFEYGQPMHAFDRDLLAGFKIIIRRAHKKEAFASLDGSELVLEEDALVIADAEKPVALAGVMGGANSEVSLSTRTVVLESACFDPVTVRQASKKYGIRTDSSFRFERYIDISAVISAQNRAALLIRELAGGEICRERIDLYPNPKISTPIDLRVSRVNKILGFSLSEQQISEYLQRLGMQLETSPAKGVLKVKVPAFRPTLTREIDLIEEIARLHGFGNIEMIPPVGEILPVKVSRKKTATRLVKDTLCHLGFSEAVNYSFVGSDKAEIFKKAFCDPKTELVNLSNPLSSDWSTMRSSLIPGLLNNAAMNMSKGQKNVKIFEQGSVYFRDGGGTPAVEKNSLSALVAGNYEYSLWKDPSKGYDFYDLKGALETVLAQLKLKVEFQPPEDERQFLAEGKSVDCWVGGEKVGFLGEVSERIIQRWSFNRRIVYVFEIDFGKVVASLPDRPRFEPIAKFPEIYRDISLLVDQSVASGEIYDLILKTSAPLIQRVDLYDYFAGKKIEKGKKSLTFSLAFQSQEKTLTDAEVNPVFEKVVRVLSDELGARLRE</sequence>
<dbReference type="InterPro" id="IPR005147">
    <property type="entry name" value="tRNA_synthase_B5-dom"/>
</dbReference>
<evidence type="ECO:0000256" key="9">
    <source>
        <dbReference type="ARBA" id="ARBA00022723"/>
    </source>
</evidence>
<gene>
    <name evidence="20" type="ORF">MNBD_NITROSPINAE05-774</name>
</gene>
<evidence type="ECO:0000256" key="13">
    <source>
        <dbReference type="ARBA" id="ARBA00022884"/>
    </source>
</evidence>
<dbReference type="InterPro" id="IPR005121">
    <property type="entry name" value="Fdx_antiC-bd"/>
</dbReference>
<dbReference type="EC" id="6.1.1.20" evidence="5"/>
<evidence type="ECO:0000256" key="16">
    <source>
        <dbReference type="ARBA" id="ARBA00033189"/>
    </source>
</evidence>
<evidence type="ECO:0000313" key="20">
    <source>
        <dbReference type="EMBL" id="VAX33150.1"/>
    </source>
</evidence>
<comment type="similarity">
    <text evidence="3">Belongs to the phenylalanyl-tRNA synthetase beta subunit family. Type 1 subfamily.</text>
</comment>
<dbReference type="SUPFAM" id="SSF46955">
    <property type="entry name" value="Putative DNA-binding domain"/>
    <property type="match status" value="1"/>
</dbReference>
<reference evidence="20" key="1">
    <citation type="submission" date="2018-06" db="EMBL/GenBank/DDBJ databases">
        <authorList>
            <person name="Zhirakovskaya E."/>
        </authorList>
    </citation>
    <scope>NUCLEOTIDE SEQUENCE</scope>
</reference>
<keyword evidence="6" id="KW-0963">Cytoplasm</keyword>
<evidence type="ECO:0000259" key="18">
    <source>
        <dbReference type="PROSITE" id="PS51447"/>
    </source>
</evidence>
<dbReference type="GO" id="GO:0006432">
    <property type="term" value="P:phenylalanyl-tRNA aminoacylation"/>
    <property type="evidence" value="ECO:0007669"/>
    <property type="project" value="InterPro"/>
</dbReference>
<dbReference type="GO" id="GO:0004826">
    <property type="term" value="F:phenylalanine-tRNA ligase activity"/>
    <property type="evidence" value="ECO:0007669"/>
    <property type="project" value="UniProtKB-EC"/>
</dbReference>
<dbReference type="SMART" id="SM00896">
    <property type="entry name" value="FDX-ACB"/>
    <property type="match status" value="1"/>
</dbReference>
<evidence type="ECO:0000256" key="2">
    <source>
        <dbReference type="ARBA" id="ARBA00004496"/>
    </source>
</evidence>
<keyword evidence="15 20" id="KW-0030">Aminoacyl-tRNA synthetase</keyword>
<dbReference type="InterPro" id="IPR041616">
    <property type="entry name" value="PheRS_beta_core"/>
</dbReference>
<evidence type="ECO:0000256" key="17">
    <source>
        <dbReference type="ARBA" id="ARBA00049255"/>
    </source>
</evidence>
<feature type="domain" description="B5" evidence="19">
    <location>
        <begin position="196"/>
        <end position="273"/>
    </location>
</feature>
<dbReference type="FunFam" id="3.30.70.380:FF:000001">
    <property type="entry name" value="Phenylalanine--tRNA ligase beta subunit"/>
    <property type="match status" value="1"/>
</dbReference>
<evidence type="ECO:0000256" key="1">
    <source>
        <dbReference type="ARBA" id="ARBA00001946"/>
    </source>
</evidence>
<dbReference type="PANTHER" id="PTHR10947">
    <property type="entry name" value="PHENYLALANYL-TRNA SYNTHETASE BETA CHAIN AND LEUCINE-RICH REPEAT-CONTAINING PROTEIN 47"/>
    <property type="match status" value="1"/>
</dbReference>
<dbReference type="AlphaFoldDB" id="A0A3B1DE34"/>
<dbReference type="InterPro" id="IPR004532">
    <property type="entry name" value="Phe-tRNA-ligase_IIc_bsu_bact"/>
</dbReference>
<evidence type="ECO:0000259" key="19">
    <source>
        <dbReference type="PROSITE" id="PS51483"/>
    </source>
</evidence>
<dbReference type="NCBIfam" id="TIGR00472">
    <property type="entry name" value="pheT_bact"/>
    <property type="match status" value="1"/>
</dbReference>
<dbReference type="SUPFAM" id="SSF55681">
    <property type="entry name" value="Class II aaRS and biotin synthetases"/>
    <property type="match status" value="1"/>
</dbReference>
<comment type="catalytic activity">
    <reaction evidence="17">
        <text>tRNA(Phe) + L-phenylalanine + ATP = L-phenylalanyl-tRNA(Phe) + AMP + diphosphate + H(+)</text>
        <dbReference type="Rhea" id="RHEA:19413"/>
        <dbReference type="Rhea" id="RHEA-COMP:9668"/>
        <dbReference type="Rhea" id="RHEA-COMP:9699"/>
        <dbReference type="ChEBI" id="CHEBI:15378"/>
        <dbReference type="ChEBI" id="CHEBI:30616"/>
        <dbReference type="ChEBI" id="CHEBI:33019"/>
        <dbReference type="ChEBI" id="CHEBI:58095"/>
        <dbReference type="ChEBI" id="CHEBI:78442"/>
        <dbReference type="ChEBI" id="CHEBI:78531"/>
        <dbReference type="ChEBI" id="CHEBI:456215"/>
        <dbReference type="EC" id="6.1.1.20"/>
    </reaction>
</comment>
<dbReference type="Pfam" id="PF03147">
    <property type="entry name" value="FDX-ACB"/>
    <property type="match status" value="1"/>
</dbReference>
<dbReference type="PROSITE" id="PS51483">
    <property type="entry name" value="B5"/>
    <property type="match status" value="1"/>
</dbReference>
<dbReference type="SUPFAM" id="SSF56037">
    <property type="entry name" value="PheT/TilS domain"/>
    <property type="match status" value="1"/>
</dbReference>
<keyword evidence="8 20" id="KW-0436">Ligase</keyword>
<keyword evidence="9" id="KW-0479">Metal-binding</keyword>
<dbReference type="GO" id="GO:0000287">
    <property type="term" value="F:magnesium ion binding"/>
    <property type="evidence" value="ECO:0007669"/>
    <property type="project" value="InterPro"/>
</dbReference>
<dbReference type="Pfam" id="PF17759">
    <property type="entry name" value="tRNA_synthFbeta"/>
    <property type="match status" value="1"/>
</dbReference>
<dbReference type="HAMAP" id="MF_00283">
    <property type="entry name" value="Phe_tRNA_synth_beta1"/>
    <property type="match status" value="1"/>
</dbReference>
<accession>A0A3B1DE34</accession>
<dbReference type="Gene3D" id="3.30.930.10">
    <property type="entry name" value="Bira Bifunctional Protein, Domain 2"/>
    <property type="match status" value="1"/>
</dbReference>
<dbReference type="InterPro" id="IPR020825">
    <property type="entry name" value="Phe-tRNA_synthase-like_B3/B4"/>
</dbReference>
<keyword evidence="7" id="KW-0820">tRNA-binding</keyword>
<dbReference type="InterPro" id="IPR009061">
    <property type="entry name" value="DNA-bd_dom_put_sf"/>
</dbReference>
<dbReference type="Gene3D" id="3.30.56.10">
    <property type="match status" value="1"/>
</dbReference>
<dbReference type="GO" id="GO:0009328">
    <property type="term" value="C:phenylalanine-tRNA ligase complex"/>
    <property type="evidence" value="ECO:0007669"/>
    <property type="project" value="TreeGrafter"/>
</dbReference>
<dbReference type="InterPro" id="IPR045060">
    <property type="entry name" value="Phe-tRNA-ligase_IIc_bsu"/>
</dbReference>
<dbReference type="FunFam" id="3.50.40.10:FF:000001">
    <property type="entry name" value="Phenylalanine--tRNA ligase beta subunit"/>
    <property type="match status" value="1"/>
</dbReference>
<dbReference type="SUPFAM" id="SSF54991">
    <property type="entry name" value="Anticodon-binding domain of PheRS"/>
    <property type="match status" value="1"/>
</dbReference>
<evidence type="ECO:0000256" key="7">
    <source>
        <dbReference type="ARBA" id="ARBA00022555"/>
    </source>
</evidence>
<dbReference type="Pfam" id="PF03483">
    <property type="entry name" value="B3_4"/>
    <property type="match status" value="1"/>
</dbReference>
<dbReference type="InterPro" id="IPR036690">
    <property type="entry name" value="Fdx_antiC-bd_sf"/>
</dbReference>
<keyword evidence="14" id="KW-0648">Protein biosynthesis</keyword>
<comment type="subunit">
    <text evidence="4">Tetramer of two alpha and two beta subunits.</text>
</comment>
<keyword evidence="11" id="KW-0067">ATP-binding</keyword>
<evidence type="ECO:0000256" key="8">
    <source>
        <dbReference type="ARBA" id="ARBA00022598"/>
    </source>
</evidence>
<evidence type="ECO:0000256" key="12">
    <source>
        <dbReference type="ARBA" id="ARBA00022842"/>
    </source>
</evidence>
<dbReference type="Gene3D" id="3.50.40.10">
    <property type="entry name" value="Phenylalanyl-trna Synthetase, Chain B, domain 3"/>
    <property type="match status" value="1"/>
</dbReference>
<dbReference type="EMBL" id="UOGG01000236">
    <property type="protein sequence ID" value="VAX33150.1"/>
    <property type="molecule type" value="Genomic_DNA"/>
</dbReference>
<keyword evidence="10" id="KW-0547">Nucleotide-binding</keyword>
<dbReference type="SMART" id="SM00874">
    <property type="entry name" value="B5"/>
    <property type="match status" value="1"/>
</dbReference>
<dbReference type="CDD" id="cd00769">
    <property type="entry name" value="PheRS_beta_core"/>
    <property type="match status" value="1"/>
</dbReference>
<evidence type="ECO:0000256" key="4">
    <source>
        <dbReference type="ARBA" id="ARBA00011209"/>
    </source>
</evidence>
<comment type="subcellular location">
    <subcellularLocation>
        <location evidence="2">Cytoplasm</location>
    </subcellularLocation>
</comment>
<evidence type="ECO:0000256" key="5">
    <source>
        <dbReference type="ARBA" id="ARBA00012814"/>
    </source>
</evidence>
<evidence type="ECO:0000256" key="15">
    <source>
        <dbReference type="ARBA" id="ARBA00023146"/>
    </source>
</evidence>
<evidence type="ECO:0000256" key="10">
    <source>
        <dbReference type="ARBA" id="ARBA00022741"/>
    </source>
</evidence>
<dbReference type="SMART" id="SM00873">
    <property type="entry name" value="B3_4"/>
    <property type="match status" value="1"/>
</dbReference>
<evidence type="ECO:0000256" key="6">
    <source>
        <dbReference type="ARBA" id="ARBA00022490"/>
    </source>
</evidence>
<dbReference type="InterPro" id="IPR005146">
    <property type="entry name" value="B3/B4_tRNA-bd"/>
</dbReference>
<dbReference type="PROSITE" id="PS51447">
    <property type="entry name" value="FDX_ACB"/>
    <property type="match status" value="1"/>
</dbReference>
<proteinExistence type="inferred from homology"/>
<evidence type="ECO:0000256" key="3">
    <source>
        <dbReference type="ARBA" id="ARBA00008653"/>
    </source>
</evidence>